<evidence type="ECO:0000313" key="1">
    <source>
        <dbReference type="EMBL" id="TYO96830.1"/>
    </source>
</evidence>
<proteinExistence type="predicted"/>
<dbReference type="AlphaFoldDB" id="A0A5D3WFY2"/>
<organism evidence="1 2">
    <name type="scientific">Geothermobacter ehrlichii</name>
    <dbReference type="NCBI Taxonomy" id="213224"/>
    <lineage>
        <taxon>Bacteria</taxon>
        <taxon>Pseudomonadati</taxon>
        <taxon>Thermodesulfobacteriota</taxon>
        <taxon>Desulfuromonadia</taxon>
        <taxon>Desulfuromonadales</taxon>
        <taxon>Geothermobacteraceae</taxon>
        <taxon>Geothermobacter</taxon>
    </lineage>
</organism>
<keyword evidence="2" id="KW-1185">Reference proteome</keyword>
<gene>
    <name evidence="1" type="ORF">EDC39_112118</name>
</gene>
<dbReference type="Proteomes" id="UP000324159">
    <property type="component" value="Unassembled WGS sequence"/>
</dbReference>
<sequence length="90" mass="10231">MRTLASSGVDAVHLANCVMSLCPLHKKYLNLLRAEFPQITFVERTHEVDMKLERLFVRDFRDGVCSGKTIDGFLDKVMPVLLAKQQNAPR</sequence>
<name>A0A5D3WFY2_9BACT</name>
<comment type="caution">
    <text evidence="1">The sequence shown here is derived from an EMBL/GenBank/DDBJ whole genome shotgun (WGS) entry which is preliminary data.</text>
</comment>
<reference evidence="1 2" key="1">
    <citation type="submission" date="2019-07" db="EMBL/GenBank/DDBJ databases">
        <title>Genomic Encyclopedia of Type Strains, Phase IV (KMG-IV): sequencing the most valuable type-strain genomes for metagenomic binning, comparative biology and taxonomic classification.</title>
        <authorList>
            <person name="Goeker M."/>
        </authorList>
    </citation>
    <scope>NUCLEOTIDE SEQUENCE [LARGE SCALE GENOMIC DNA]</scope>
    <source>
        <strain evidence="1 2">SS015</strain>
    </source>
</reference>
<dbReference type="EMBL" id="VNIB01000012">
    <property type="protein sequence ID" value="TYO96830.1"/>
    <property type="molecule type" value="Genomic_DNA"/>
</dbReference>
<accession>A0A5D3WFY2</accession>
<protein>
    <submittedName>
        <fullName evidence="1">Uncharacterized protein</fullName>
    </submittedName>
</protein>
<evidence type="ECO:0000313" key="2">
    <source>
        <dbReference type="Proteomes" id="UP000324159"/>
    </source>
</evidence>